<accession>A0AAW2BSC2</accession>
<protein>
    <submittedName>
        <fullName evidence="2">Uncharacterized protein</fullName>
    </submittedName>
</protein>
<reference evidence="2 3" key="1">
    <citation type="submission" date="2024-01" db="EMBL/GenBank/DDBJ databases">
        <title>A telomere-to-telomere, gap-free genome of sweet tea (Lithocarpus litseifolius).</title>
        <authorList>
            <person name="Zhou J."/>
        </authorList>
    </citation>
    <scope>NUCLEOTIDE SEQUENCE [LARGE SCALE GENOMIC DNA]</scope>
    <source>
        <strain evidence="2">Zhou-2022a</strain>
        <tissue evidence="2">Leaf</tissue>
    </source>
</reference>
<keyword evidence="3" id="KW-1185">Reference proteome</keyword>
<sequence>MMRTYHFTTWWFDSSYVKFTRLLSPTVLGVVLEHATPAIPANYFPKENGVNQKDFSSMCACCPALRSSSRQPVKRYKKLLAEIFPKSLPNSNRSNHKHEARRNQHSQQ</sequence>
<dbReference type="PANTHER" id="PTHR46087">
    <property type="entry name" value="PUTATIVE, EXPRESSED-RELATED"/>
    <property type="match status" value="1"/>
</dbReference>
<dbReference type="Proteomes" id="UP001459277">
    <property type="component" value="Unassembled WGS sequence"/>
</dbReference>
<feature type="region of interest" description="Disordered" evidence="1">
    <location>
        <begin position="84"/>
        <end position="108"/>
    </location>
</feature>
<proteinExistence type="predicted"/>
<evidence type="ECO:0000313" key="3">
    <source>
        <dbReference type="Proteomes" id="UP001459277"/>
    </source>
</evidence>
<dbReference type="InterPro" id="IPR055296">
    <property type="entry name" value="SRL2-like"/>
</dbReference>
<dbReference type="EMBL" id="JAZDWU010000010">
    <property type="protein sequence ID" value="KAK9988132.1"/>
    <property type="molecule type" value="Genomic_DNA"/>
</dbReference>
<comment type="caution">
    <text evidence="2">The sequence shown here is derived from an EMBL/GenBank/DDBJ whole genome shotgun (WGS) entry which is preliminary data.</text>
</comment>
<dbReference type="AlphaFoldDB" id="A0AAW2BSC2"/>
<dbReference type="PANTHER" id="PTHR46087:SF11">
    <property type="entry name" value="PROTEIN SEMI-ROLLED LEAF 2"/>
    <property type="match status" value="1"/>
</dbReference>
<evidence type="ECO:0000313" key="2">
    <source>
        <dbReference type="EMBL" id="KAK9988132.1"/>
    </source>
</evidence>
<feature type="compositionally biased region" description="Basic residues" evidence="1">
    <location>
        <begin position="94"/>
        <end position="108"/>
    </location>
</feature>
<evidence type="ECO:0000256" key="1">
    <source>
        <dbReference type="SAM" id="MobiDB-lite"/>
    </source>
</evidence>
<name>A0AAW2BSC2_9ROSI</name>
<gene>
    <name evidence="2" type="ORF">SO802_028371</name>
</gene>
<organism evidence="2 3">
    <name type="scientific">Lithocarpus litseifolius</name>
    <dbReference type="NCBI Taxonomy" id="425828"/>
    <lineage>
        <taxon>Eukaryota</taxon>
        <taxon>Viridiplantae</taxon>
        <taxon>Streptophyta</taxon>
        <taxon>Embryophyta</taxon>
        <taxon>Tracheophyta</taxon>
        <taxon>Spermatophyta</taxon>
        <taxon>Magnoliopsida</taxon>
        <taxon>eudicotyledons</taxon>
        <taxon>Gunneridae</taxon>
        <taxon>Pentapetalae</taxon>
        <taxon>rosids</taxon>
        <taxon>fabids</taxon>
        <taxon>Fagales</taxon>
        <taxon>Fagaceae</taxon>
        <taxon>Lithocarpus</taxon>
    </lineage>
</organism>